<dbReference type="InterPro" id="IPR002110">
    <property type="entry name" value="Ankyrin_rpt"/>
</dbReference>
<keyword evidence="5 6" id="KW-0040">ANK repeat</keyword>
<accession>A0A9P0A2H9</accession>
<feature type="repeat" description="ANK" evidence="6">
    <location>
        <begin position="708"/>
        <end position="740"/>
    </location>
</feature>
<dbReference type="SUPFAM" id="SSF103657">
    <property type="entry name" value="BAR/IMD domain-like"/>
    <property type="match status" value="1"/>
</dbReference>
<evidence type="ECO:0000256" key="7">
    <source>
        <dbReference type="PROSITE-ProRule" id="PRU00288"/>
    </source>
</evidence>
<keyword evidence="3 7" id="KW-0863">Zinc-finger</keyword>
<feature type="domain" description="PH" evidence="9">
    <location>
        <begin position="257"/>
        <end position="353"/>
    </location>
</feature>
<dbReference type="Gene3D" id="2.30.29.30">
    <property type="entry name" value="Pleckstrin-homology domain (PH domain)/Phosphotyrosine-binding domain (PTB)"/>
    <property type="match status" value="1"/>
</dbReference>
<evidence type="ECO:0000256" key="5">
    <source>
        <dbReference type="ARBA" id="ARBA00023043"/>
    </source>
</evidence>
<name>A0A9P0A2H9_BEMTA</name>
<dbReference type="Gene3D" id="1.20.1270.60">
    <property type="entry name" value="Arfaptin homology (AH) domain/BAR domain"/>
    <property type="match status" value="1"/>
</dbReference>
<dbReference type="PROSITE" id="PS50115">
    <property type="entry name" value="ARFGAP"/>
    <property type="match status" value="1"/>
</dbReference>
<organism evidence="11 12">
    <name type="scientific">Bemisia tabaci</name>
    <name type="common">Sweetpotato whitefly</name>
    <name type="synonym">Aleurodes tabaci</name>
    <dbReference type="NCBI Taxonomy" id="7038"/>
    <lineage>
        <taxon>Eukaryota</taxon>
        <taxon>Metazoa</taxon>
        <taxon>Ecdysozoa</taxon>
        <taxon>Arthropoda</taxon>
        <taxon>Hexapoda</taxon>
        <taxon>Insecta</taxon>
        <taxon>Pterygota</taxon>
        <taxon>Neoptera</taxon>
        <taxon>Paraneoptera</taxon>
        <taxon>Hemiptera</taxon>
        <taxon>Sternorrhyncha</taxon>
        <taxon>Aleyrodoidea</taxon>
        <taxon>Aleyrodidae</taxon>
        <taxon>Aleyrodinae</taxon>
        <taxon>Bemisia</taxon>
    </lineage>
</organism>
<dbReference type="GO" id="GO:0008270">
    <property type="term" value="F:zinc ion binding"/>
    <property type="evidence" value="ECO:0007669"/>
    <property type="project" value="UniProtKB-KW"/>
</dbReference>
<dbReference type="PROSITE" id="PS50297">
    <property type="entry name" value="ANK_REP_REGION"/>
    <property type="match status" value="2"/>
</dbReference>
<evidence type="ECO:0000256" key="1">
    <source>
        <dbReference type="ARBA" id="ARBA00022723"/>
    </source>
</evidence>
<evidence type="ECO:0000256" key="3">
    <source>
        <dbReference type="ARBA" id="ARBA00022771"/>
    </source>
</evidence>
<sequence length="838" mass="94885">MLSNLGIEECLRDSPKFRAFLEDQESHIDLLEGRLDKVVKVCSSMVEAGKTYVAQQSLFANSLWELSVCFRTDHDTTSYLNKLIHALQEMNKYLTILLDQASRTILMNLNSFLKDVKVMRESRHHFDKISTDLDTALMRNAQAPKSRPQEIEETLNILAATRACFRHTALDHLHCVTKLNSRKSHEVLSTLLSYLQACSTYYHQSYDLSEGLHPLLKQIADEVTKLQLDTSHHEKQLDHFHALVNKEDLVSYSTDSGTKMEGYLFKRASNAFKTWNRRWFYLCDNKLVYRKRTGEEQATVMEEDLRLCSVRPASDSERRFCFEVISPTKSHMLQAESAEGYRAWINSLQQEIGAAIQSSSYGKNTHSTLNTSQSNCKNKQRRTKIWEGLLKIPGNDTCCDCGEGNPKWASINLGITLCIECSGVHRGLGVHHSKVRSITLDDWEPEMLRVMAELGNKVINSIYEAEVDQPELFLEKPTPKSTNAVREAWIRAKYEEKLFVKQLNIQGKEALNSSKLNLKVSRKWSVRKLRRRPRSREDKISTKTIEENFDLSKNSEQSSSEHVDTPARETLTTSFQDSMSSLSSLKEELMEIVQKPELIDITERKCDKLTKPDVISSIGVSNISNGKDTLILFDGHVGPQTLDDTISVSSDDSSCEDENNTSFVNEEDISKLEPDLLLYRASLAHNLPVMCYALALGANKFWCNKDDKGRTHLHQAVLSGSVMACEYLLLNGVKINAQDDDGKTPLHLATLRGHTAQVCLLLKHRADQHIEDNDGDLPLAIAVNQVNADIVTLLRLGRLNEEMKESEQGASDDTFNDVFQDFSLRAANSPNEMIQDSS</sequence>
<feature type="domain" description="Arf-GAP" evidence="10">
    <location>
        <begin position="383"/>
        <end position="510"/>
    </location>
</feature>
<dbReference type="Gene3D" id="1.25.40.20">
    <property type="entry name" value="Ankyrin repeat-containing domain"/>
    <property type="match status" value="1"/>
</dbReference>
<dbReference type="AlphaFoldDB" id="A0A9P0A2H9"/>
<evidence type="ECO:0000313" key="11">
    <source>
        <dbReference type="EMBL" id="CAH0384375.1"/>
    </source>
</evidence>
<dbReference type="InterPro" id="IPR036770">
    <property type="entry name" value="Ankyrin_rpt-contain_sf"/>
</dbReference>
<dbReference type="InterPro" id="IPR027267">
    <property type="entry name" value="AH/BAR_dom_sf"/>
</dbReference>
<dbReference type="FunFam" id="1.20.1270.60:FF:000025">
    <property type="entry name" value="arf-GAP with coiled-coil, ANK repeat and PH domain-containing protein 2"/>
    <property type="match status" value="1"/>
</dbReference>
<dbReference type="PANTHER" id="PTHR23180:SF399">
    <property type="entry name" value="BLOWN FUSE, ISOFORM A-RELATED"/>
    <property type="match status" value="1"/>
</dbReference>
<dbReference type="SUPFAM" id="SSF48403">
    <property type="entry name" value="Ankyrin repeat"/>
    <property type="match status" value="1"/>
</dbReference>
<dbReference type="GO" id="GO:0005737">
    <property type="term" value="C:cytoplasm"/>
    <property type="evidence" value="ECO:0007669"/>
    <property type="project" value="InterPro"/>
</dbReference>
<dbReference type="SMART" id="SM00248">
    <property type="entry name" value="ANK"/>
    <property type="match status" value="3"/>
</dbReference>
<evidence type="ECO:0000256" key="6">
    <source>
        <dbReference type="PROSITE-ProRule" id="PRU00023"/>
    </source>
</evidence>
<proteinExistence type="predicted"/>
<dbReference type="InterPro" id="IPR004148">
    <property type="entry name" value="BAR_dom"/>
</dbReference>
<dbReference type="InterPro" id="IPR001164">
    <property type="entry name" value="ArfGAP_dom"/>
</dbReference>
<evidence type="ECO:0000313" key="12">
    <source>
        <dbReference type="Proteomes" id="UP001152759"/>
    </source>
</evidence>
<dbReference type="InterPro" id="IPR045258">
    <property type="entry name" value="ACAP1/2/3-like"/>
</dbReference>
<dbReference type="SUPFAM" id="SSF50729">
    <property type="entry name" value="PH domain-like"/>
    <property type="match status" value="1"/>
</dbReference>
<dbReference type="GO" id="GO:0005096">
    <property type="term" value="F:GTPase activator activity"/>
    <property type="evidence" value="ECO:0007669"/>
    <property type="project" value="InterPro"/>
</dbReference>
<keyword evidence="1" id="KW-0479">Metal-binding</keyword>
<evidence type="ECO:0000259" key="10">
    <source>
        <dbReference type="PROSITE" id="PS50115"/>
    </source>
</evidence>
<dbReference type="CDD" id="cd13250">
    <property type="entry name" value="PH_ACAP"/>
    <property type="match status" value="1"/>
</dbReference>
<dbReference type="SUPFAM" id="SSF57863">
    <property type="entry name" value="ArfGap/RecO-like zinc finger"/>
    <property type="match status" value="1"/>
</dbReference>
<dbReference type="Proteomes" id="UP001152759">
    <property type="component" value="Chromosome 2"/>
</dbReference>
<dbReference type="Pfam" id="PF12796">
    <property type="entry name" value="Ank_2"/>
    <property type="match status" value="1"/>
</dbReference>
<gene>
    <name evidence="11" type="ORF">BEMITA_LOCUS3705</name>
</gene>
<dbReference type="EMBL" id="OU963863">
    <property type="protein sequence ID" value="CAH0384375.1"/>
    <property type="molecule type" value="Genomic_DNA"/>
</dbReference>
<keyword evidence="2" id="KW-0677">Repeat</keyword>
<protein>
    <recommendedName>
        <fullName evidence="13">Arf-GAP with coiled-coil, ANK repeat and PH domain-containing protein 2</fullName>
    </recommendedName>
</protein>
<dbReference type="SMART" id="SM00105">
    <property type="entry name" value="ArfGap"/>
    <property type="match status" value="1"/>
</dbReference>
<evidence type="ECO:0000259" key="9">
    <source>
        <dbReference type="PROSITE" id="PS50003"/>
    </source>
</evidence>
<dbReference type="FunFam" id="1.10.220.150:FF:000007">
    <property type="entry name" value="Arf-GAP with coiled-coil, ANK repeat and PH domain-containing protein 2"/>
    <property type="match status" value="1"/>
</dbReference>
<dbReference type="CDD" id="cd08835">
    <property type="entry name" value="ArfGap_ACAP"/>
    <property type="match status" value="1"/>
</dbReference>
<feature type="region of interest" description="Disordered" evidence="8">
    <location>
        <begin position="549"/>
        <end position="569"/>
    </location>
</feature>
<evidence type="ECO:0008006" key="13">
    <source>
        <dbReference type="Google" id="ProtNLM"/>
    </source>
</evidence>
<dbReference type="KEGG" id="btab:109043548"/>
<dbReference type="CDD" id="cd07603">
    <property type="entry name" value="BAR_ACAPs"/>
    <property type="match status" value="1"/>
</dbReference>
<dbReference type="PROSITE" id="PS50088">
    <property type="entry name" value="ANK_REPEAT"/>
    <property type="match status" value="2"/>
</dbReference>
<dbReference type="PRINTS" id="PR00405">
    <property type="entry name" value="REVINTRACTNG"/>
</dbReference>
<keyword evidence="12" id="KW-1185">Reference proteome</keyword>
<dbReference type="Pfam" id="PF00169">
    <property type="entry name" value="PH"/>
    <property type="match status" value="1"/>
</dbReference>
<dbReference type="FunFam" id="2.30.29.30:FF:000026">
    <property type="entry name" value="Arf-GAP with coiled-coil, ANK repeat and PH domain-containing protein 2"/>
    <property type="match status" value="1"/>
</dbReference>
<feature type="repeat" description="ANK" evidence="6">
    <location>
        <begin position="741"/>
        <end position="773"/>
    </location>
</feature>
<reference evidence="11" key="1">
    <citation type="submission" date="2021-12" db="EMBL/GenBank/DDBJ databases">
        <authorList>
            <person name="King R."/>
        </authorList>
    </citation>
    <scope>NUCLEOTIDE SEQUENCE</scope>
</reference>
<dbReference type="InterPro" id="IPR001849">
    <property type="entry name" value="PH_domain"/>
</dbReference>
<dbReference type="InterPro" id="IPR037278">
    <property type="entry name" value="ARFGAP/RecO"/>
</dbReference>
<dbReference type="Gene3D" id="1.10.220.150">
    <property type="entry name" value="Arf GTPase activating protein"/>
    <property type="match status" value="1"/>
</dbReference>
<keyword evidence="4" id="KW-0862">Zinc</keyword>
<dbReference type="SMART" id="SM00233">
    <property type="entry name" value="PH"/>
    <property type="match status" value="1"/>
</dbReference>
<dbReference type="PANTHER" id="PTHR23180">
    <property type="entry name" value="CENTAURIN/ARF"/>
    <property type="match status" value="1"/>
</dbReference>
<dbReference type="InterPro" id="IPR038508">
    <property type="entry name" value="ArfGAP_dom_sf"/>
</dbReference>
<dbReference type="InterPro" id="IPR011993">
    <property type="entry name" value="PH-like_dom_sf"/>
</dbReference>
<dbReference type="PROSITE" id="PS50003">
    <property type="entry name" value="PH_DOMAIN"/>
    <property type="match status" value="1"/>
</dbReference>
<evidence type="ECO:0000256" key="2">
    <source>
        <dbReference type="ARBA" id="ARBA00022737"/>
    </source>
</evidence>
<evidence type="ECO:0000256" key="8">
    <source>
        <dbReference type="SAM" id="MobiDB-lite"/>
    </source>
</evidence>
<evidence type="ECO:0000256" key="4">
    <source>
        <dbReference type="ARBA" id="ARBA00022833"/>
    </source>
</evidence>
<dbReference type="Pfam" id="PF16746">
    <property type="entry name" value="BAR_3"/>
    <property type="match status" value="1"/>
</dbReference>
<dbReference type="Pfam" id="PF01412">
    <property type="entry name" value="ArfGap"/>
    <property type="match status" value="1"/>
</dbReference>